<evidence type="ECO:0000313" key="3">
    <source>
        <dbReference type="WBParaSite" id="PSAMB.scaffold108size78641.g1996.t1"/>
    </source>
</evidence>
<dbReference type="InterPro" id="IPR032801">
    <property type="entry name" value="PXL2A/B/C"/>
</dbReference>
<feature type="compositionally biased region" description="Basic and acidic residues" evidence="1">
    <location>
        <begin position="608"/>
        <end position="620"/>
    </location>
</feature>
<accession>A0A914UL56</accession>
<dbReference type="AlphaFoldDB" id="A0A914UL56"/>
<feature type="region of interest" description="Disordered" evidence="1">
    <location>
        <begin position="608"/>
        <end position="638"/>
    </location>
</feature>
<reference evidence="3" key="1">
    <citation type="submission" date="2022-11" db="UniProtKB">
        <authorList>
            <consortium name="WormBaseParasite"/>
        </authorList>
    </citation>
    <scope>IDENTIFICATION</scope>
</reference>
<keyword evidence="2" id="KW-1185">Reference proteome</keyword>
<dbReference type="Pfam" id="PF13911">
    <property type="entry name" value="AhpC-TSA_2"/>
    <property type="match status" value="1"/>
</dbReference>
<dbReference type="InterPro" id="IPR036249">
    <property type="entry name" value="Thioredoxin-like_sf"/>
</dbReference>
<dbReference type="WBParaSite" id="PSAMB.scaffold108size78641.g1996.t1">
    <property type="protein sequence ID" value="PSAMB.scaffold108size78641.g1996.t1"/>
    <property type="gene ID" value="PSAMB.scaffold108size78641.g1996"/>
</dbReference>
<sequence>MLNDSIDDDISIETRSVELLDWHMLGTLLSDHAVQEAGCETDSTGSYDSYEEGYARNSQSRHSSPMGGSFDRAALILSHMNEQDRNTLLAPVNQGLVDPKSVFYLKDASGTQEIAICVEDLLYLVAQQWGTDEDVKLLVGAEELIDGSVPVRLADAIRRMSVNTDSCETVYSVIDNGSSGYSSGPETRPSRVNSECATFISSSASNDAIFPRVPSSRPPSSSISMVFNRMHRQSKVLRWSLRSGHRGRLQSVVTVPRMMPLAVDDRAAFVLASRAINRIVDQFIELYSASPSADDFLEKYLRNRFVAIELAAEYSRLMESLRIATTDELEQRTANATNNETAAAIKSFLEAEERWDNFLKSVDEELNAGMNSMDAEEVLGQEAGDIRLVDSKSRLEGRLKDFLHPVFGRYTLVCMLRFFGCPACLSHIMLLNERRAEFEDNLCNIVMVMLRFFGCPACLSHIMLLNERRAEFEDNLCNIVMVSRGTAVAGSRWLKLAGINFPLLLDAHLNFVEALEFKRSAYALSSSQLSRKFGQMARGGDCLELSTLVDDSRHDIYQLGGHVLLDSNGRMVFALKCASFDDWPTPDRLLELISQAVIDDRMNRMRSDSRRSRFASDADGKQPLVRPARTSTNAGLVPPQDIYRKRSCTVL</sequence>
<dbReference type="SUPFAM" id="SSF52833">
    <property type="entry name" value="Thioredoxin-like"/>
    <property type="match status" value="1"/>
</dbReference>
<name>A0A914UL56_9BILA</name>
<proteinExistence type="predicted"/>
<dbReference type="Proteomes" id="UP000887566">
    <property type="component" value="Unplaced"/>
</dbReference>
<evidence type="ECO:0000256" key="1">
    <source>
        <dbReference type="SAM" id="MobiDB-lite"/>
    </source>
</evidence>
<dbReference type="Gene3D" id="3.40.30.10">
    <property type="entry name" value="Glutaredoxin"/>
    <property type="match status" value="1"/>
</dbReference>
<organism evidence="2 3">
    <name type="scientific">Plectus sambesii</name>
    <dbReference type="NCBI Taxonomy" id="2011161"/>
    <lineage>
        <taxon>Eukaryota</taxon>
        <taxon>Metazoa</taxon>
        <taxon>Ecdysozoa</taxon>
        <taxon>Nematoda</taxon>
        <taxon>Chromadorea</taxon>
        <taxon>Plectida</taxon>
        <taxon>Plectina</taxon>
        <taxon>Plectoidea</taxon>
        <taxon>Plectidae</taxon>
        <taxon>Plectus</taxon>
    </lineage>
</organism>
<evidence type="ECO:0000313" key="2">
    <source>
        <dbReference type="Proteomes" id="UP000887566"/>
    </source>
</evidence>
<protein>
    <submittedName>
        <fullName evidence="3">Uncharacterized protein</fullName>
    </submittedName>
</protein>
<feature type="region of interest" description="Disordered" evidence="1">
    <location>
        <begin position="40"/>
        <end position="66"/>
    </location>
</feature>